<dbReference type="EMBL" id="PIPP01000002">
    <property type="protein sequence ID" value="RUO37719.1"/>
    <property type="molecule type" value="Genomic_DNA"/>
</dbReference>
<keyword evidence="1" id="KW-1133">Transmembrane helix</keyword>
<keyword evidence="3" id="KW-1185">Reference proteome</keyword>
<proteinExistence type="predicted"/>
<protein>
    <recommendedName>
        <fullName evidence="4">DUF1145 domain-containing protein</fullName>
    </recommendedName>
</protein>
<dbReference type="PANTHER" id="PTHR38775">
    <property type="entry name" value="INNER MEMBRANE PROTEIN-RELATED"/>
    <property type="match status" value="1"/>
</dbReference>
<reference evidence="3" key="1">
    <citation type="journal article" date="2018" name="Front. Microbiol.">
        <title>Genome-Based Analysis Reveals the Taxonomy and Diversity of the Family Idiomarinaceae.</title>
        <authorList>
            <person name="Liu Y."/>
            <person name="Lai Q."/>
            <person name="Shao Z."/>
        </authorList>
    </citation>
    <scope>NUCLEOTIDE SEQUENCE [LARGE SCALE GENOMIC DNA]</scope>
    <source>
        <strain evidence="3">AIS</strain>
    </source>
</reference>
<organism evidence="2 3">
    <name type="scientific">Aliidiomarina shirensis</name>
    <dbReference type="NCBI Taxonomy" id="1048642"/>
    <lineage>
        <taxon>Bacteria</taxon>
        <taxon>Pseudomonadati</taxon>
        <taxon>Pseudomonadota</taxon>
        <taxon>Gammaproteobacteria</taxon>
        <taxon>Alteromonadales</taxon>
        <taxon>Idiomarinaceae</taxon>
        <taxon>Aliidiomarina</taxon>
    </lineage>
</organism>
<name>A0A432WVE2_9GAMM</name>
<evidence type="ECO:0000313" key="2">
    <source>
        <dbReference type="EMBL" id="RUO37719.1"/>
    </source>
</evidence>
<comment type="caution">
    <text evidence="2">The sequence shown here is derived from an EMBL/GenBank/DDBJ whole genome shotgun (WGS) entry which is preliminary data.</text>
</comment>
<dbReference type="InterPro" id="IPR009525">
    <property type="entry name" value="DUF1145"/>
</dbReference>
<gene>
    <name evidence="2" type="ORF">CWE13_07165</name>
</gene>
<accession>A0A432WVE2</accession>
<sequence length="109" mass="12233">MLNEKRKNMRSVILIGQVLFTVLWLVLLANLFVPFPGNAFALFLLLLLIVVVLHLLQMLIFYAAFQSAIKAGGKDYLFIFLFGIIGWMMALQKQQPTQQASGQNSDTSA</sequence>
<dbReference type="Pfam" id="PF06611">
    <property type="entry name" value="DUF1145"/>
    <property type="match status" value="1"/>
</dbReference>
<evidence type="ECO:0008006" key="4">
    <source>
        <dbReference type="Google" id="ProtNLM"/>
    </source>
</evidence>
<dbReference type="AlphaFoldDB" id="A0A432WVE2"/>
<keyword evidence="1" id="KW-0812">Transmembrane</keyword>
<evidence type="ECO:0000313" key="3">
    <source>
        <dbReference type="Proteomes" id="UP000286934"/>
    </source>
</evidence>
<evidence type="ECO:0000256" key="1">
    <source>
        <dbReference type="SAM" id="Phobius"/>
    </source>
</evidence>
<feature type="transmembrane region" description="Helical" evidence="1">
    <location>
        <begin position="76"/>
        <end position="92"/>
    </location>
</feature>
<dbReference type="PANTHER" id="PTHR38775:SF1">
    <property type="entry name" value="INNER MEMBRANE PROTEIN"/>
    <property type="match status" value="1"/>
</dbReference>
<feature type="transmembrane region" description="Helical" evidence="1">
    <location>
        <begin position="12"/>
        <end position="33"/>
    </location>
</feature>
<dbReference type="Proteomes" id="UP000286934">
    <property type="component" value="Unassembled WGS sequence"/>
</dbReference>
<keyword evidence="1" id="KW-0472">Membrane</keyword>
<feature type="transmembrane region" description="Helical" evidence="1">
    <location>
        <begin position="39"/>
        <end position="64"/>
    </location>
</feature>